<evidence type="ECO:0000256" key="2">
    <source>
        <dbReference type="ARBA" id="ARBA00022833"/>
    </source>
</evidence>
<dbReference type="GO" id="GO:0003677">
    <property type="term" value="F:DNA binding"/>
    <property type="evidence" value="ECO:0007669"/>
    <property type="project" value="UniProtKB-KW"/>
</dbReference>
<evidence type="ECO:0000313" key="10">
    <source>
        <dbReference type="Proteomes" id="UP000070700"/>
    </source>
</evidence>
<evidence type="ECO:0000256" key="1">
    <source>
        <dbReference type="ARBA" id="ARBA00022723"/>
    </source>
</evidence>
<evidence type="ECO:0000256" key="3">
    <source>
        <dbReference type="ARBA" id="ARBA00023015"/>
    </source>
</evidence>
<dbReference type="GeneID" id="28820870"/>
<name>A0A132BCI4_MOLSC</name>
<dbReference type="AlphaFoldDB" id="A0A132BCI4"/>
<dbReference type="InterPro" id="IPR052360">
    <property type="entry name" value="Transcr_Regulatory_Proteins"/>
</dbReference>
<dbReference type="PANTHER" id="PTHR36206:SF4">
    <property type="entry name" value="HYPOTHETICAL CONSERVED PROTEIN (EUROFUNG)-RELATED"/>
    <property type="match status" value="1"/>
</dbReference>
<dbReference type="GO" id="GO:0008270">
    <property type="term" value="F:zinc ion binding"/>
    <property type="evidence" value="ECO:0007669"/>
    <property type="project" value="InterPro"/>
</dbReference>
<dbReference type="GO" id="GO:0000981">
    <property type="term" value="F:DNA-binding transcription factor activity, RNA polymerase II-specific"/>
    <property type="evidence" value="ECO:0007669"/>
    <property type="project" value="InterPro"/>
</dbReference>
<dbReference type="Proteomes" id="UP000070700">
    <property type="component" value="Unassembled WGS sequence"/>
</dbReference>
<dbReference type="InterPro" id="IPR036864">
    <property type="entry name" value="Zn2-C6_fun-type_DNA-bd_sf"/>
</dbReference>
<proteinExistence type="predicted"/>
<dbReference type="RefSeq" id="XP_018064480.1">
    <property type="nucleotide sequence ID" value="XM_018211144.1"/>
</dbReference>
<dbReference type="PROSITE" id="PS50048">
    <property type="entry name" value="ZN2_CY6_FUNGAL_2"/>
    <property type="match status" value="1"/>
</dbReference>
<protein>
    <recommendedName>
        <fullName evidence="8">Zn(2)-C6 fungal-type domain-containing protein</fullName>
    </recommendedName>
</protein>
<keyword evidence="10" id="KW-1185">Reference proteome</keyword>
<dbReference type="OrthoDB" id="3516031at2759"/>
<dbReference type="CDD" id="cd00067">
    <property type="entry name" value="GAL4"/>
    <property type="match status" value="1"/>
</dbReference>
<dbReference type="KEGG" id="psco:LY89DRAFT_627524"/>
<dbReference type="InterPro" id="IPR021858">
    <property type="entry name" value="Fun_TF"/>
</dbReference>
<evidence type="ECO:0000256" key="4">
    <source>
        <dbReference type="ARBA" id="ARBA00023125"/>
    </source>
</evidence>
<dbReference type="InParanoid" id="A0A132BCI4"/>
<feature type="region of interest" description="Disordered" evidence="7">
    <location>
        <begin position="1"/>
        <end position="20"/>
    </location>
</feature>
<dbReference type="SMART" id="SM00066">
    <property type="entry name" value="GAL4"/>
    <property type="match status" value="1"/>
</dbReference>
<keyword evidence="3" id="KW-0805">Transcription regulation</keyword>
<evidence type="ECO:0000256" key="5">
    <source>
        <dbReference type="ARBA" id="ARBA00023163"/>
    </source>
</evidence>
<evidence type="ECO:0000313" key="9">
    <source>
        <dbReference type="EMBL" id="KUJ10125.1"/>
    </source>
</evidence>
<feature type="compositionally biased region" description="Basic residues" evidence="7">
    <location>
        <begin position="1"/>
        <end position="18"/>
    </location>
</feature>
<dbReference type="EMBL" id="KQ947430">
    <property type="protein sequence ID" value="KUJ10125.1"/>
    <property type="molecule type" value="Genomic_DNA"/>
</dbReference>
<keyword evidence="6" id="KW-0539">Nucleus</keyword>
<feature type="domain" description="Zn(2)-C6 fungal-type" evidence="8">
    <location>
        <begin position="23"/>
        <end position="56"/>
    </location>
</feature>
<evidence type="ECO:0000259" key="8">
    <source>
        <dbReference type="PROSITE" id="PS50048"/>
    </source>
</evidence>
<evidence type="ECO:0000256" key="6">
    <source>
        <dbReference type="ARBA" id="ARBA00023242"/>
    </source>
</evidence>
<keyword evidence="1" id="KW-0479">Metal-binding</keyword>
<dbReference type="PANTHER" id="PTHR36206">
    <property type="entry name" value="ASPERCRYPTIN BIOSYNTHESIS CLUSTER-SPECIFIC TRANSCRIPTION REGULATOR ATNN-RELATED"/>
    <property type="match status" value="1"/>
</dbReference>
<dbReference type="SUPFAM" id="SSF57701">
    <property type="entry name" value="Zn2/Cys6 DNA-binding domain"/>
    <property type="match status" value="1"/>
</dbReference>
<reference evidence="9 10" key="1">
    <citation type="submission" date="2015-10" db="EMBL/GenBank/DDBJ databases">
        <title>Full genome of DAOMC 229536 Phialocephala scopiformis, a fungal endophyte of spruce producing the potent anti-insectan compound rugulosin.</title>
        <authorList>
            <consortium name="DOE Joint Genome Institute"/>
            <person name="Walker A.K."/>
            <person name="Frasz S.L."/>
            <person name="Seifert K.A."/>
            <person name="Miller J.D."/>
            <person name="Mondo S.J."/>
            <person name="Labutti K."/>
            <person name="Lipzen A."/>
            <person name="Dockter R."/>
            <person name="Kennedy M."/>
            <person name="Grigoriev I.V."/>
            <person name="Spatafora J.W."/>
        </authorList>
    </citation>
    <scope>NUCLEOTIDE SEQUENCE [LARGE SCALE GENOMIC DNA]</scope>
    <source>
        <strain evidence="9 10">CBS 120377</strain>
    </source>
</reference>
<dbReference type="Pfam" id="PF11951">
    <property type="entry name" value="Fungal_trans_2"/>
    <property type="match status" value="1"/>
</dbReference>
<gene>
    <name evidence="9" type="ORF">LY89DRAFT_627524</name>
</gene>
<dbReference type="InterPro" id="IPR001138">
    <property type="entry name" value="Zn2Cys6_DnaBD"/>
</dbReference>
<dbReference type="Gene3D" id="4.10.240.10">
    <property type="entry name" value="Zn(2)-C6 fungal-type DNA-binding domain"/>
    <property type="match status" value="1"/>
</dbReference>
<organism evidence="9 10">
    <name type="scientific">Mollisia scopiformis</name>
    <name type="common">Conifer needle endophyte fungus</name>
    <name type="synonym">Phialocephala scopiformis</name>
    <dbReference type="NCBI Taxonomy" id="149040"/>
    <lineage>
        <taxon>Eukaryota</taxon>
        <taxon>Fungi</taxon>
        <taxon>Dikarya</taxon>
        <taxon>Ascomycota</taxon>
        <taxon>Pezizomycotina</taxon>
        <taxon>Leotiomycetes</taxon>
        <taxon>Helotiales</taxon>
        <taxon>Mollisiaceae</taxon>
        <taxon>Mollisia</taxon>
    </lineage>
</organism>
<dbReference type="Pfam" id="PF00172">
    <property type="entry name" value="Zn_clus"/>
    <property type="match status" value="1"/>
</dbReference>
<sequence length="588" mass="68327">MPTTKKPQKTRATRRSLPKSRTGCMTCRKRRVKCGEERPRCLKCVKFGISTEDCEYPQTFTPYNQGQLLPESKPLLPKSAATAGLGKDYSGNLGVEQFQQFLVPRPPRGLFENDKEYRFYQFFSKDVAHELSGFNPSTLWQQLILQAAEADQFIRHSVIAVGALYKIIHKAPHMRPCDAHRLFKAEHDFAVQEYQKSLVSMRGAISTSSMDVRTALIACLLTVCFENVYGRKDLALSNCLSGTKLRRKFGISPLGNRSLHRVPAKDEMSRSCAVEDELVAVFSRLDLSAMLFVDYYPQDGHRMFKDEADSLIEEMALRFETMEEAIAYSNIITNRCWHFLNIVQGLDRPTVRRPWDHMEDFQGRWAWVDLRYGSNPWTGTNRRIPSNWLKEAAECFAQLEKWLTRFDSLWQSLQSSSQGQHKDFTRATLLKLQAISTYISVKGSLYRHETEWDAHIPEFEEIVSLTECYMSSKPKRFYFTFDGETLIYLYYVLWKCRDGAIRRRVLKVLDEHPRRENSWDAEHSANVGRWLLSLEEGERGKLACHAIEEEDRMRLLGMDYDTLEGGIRTWGYKLRNGERECFCHQWPE</sequence>
<accession>A0A132BCI4</accession>
<keyword evidence="2" id="KW-0862">Zinc</keyword>
<keyword evidence="4" id="KW-0238">DNA-binding</keyword>
<evidence type="ECO:0000256" key="7">
    <source>
        <dbReference type="SAM" id="MobiDB-lite"/>
    </source>
</evidence>
<keyword evidence="5" id="KW-0804">Transcription</keyword>